<sequence>MSFARPEKEATLIWKMGQQATVRSPLICQFFFLSPLRCFMLRLSLTQTVQWNRRTNQRTSQRTQSPYATPNSFFTQAPSAATDPGLLNYPTNIPTAPPPPPPPPTHLGTHMRRPGLAGTFGHYRSTLEGRRAHTAFHLRPELTVSSRHDISAEELLADRLSNDAPQSSSNDIDLRDAFILPDPSGTQQQPEKDIVKDIESQNLRSRLQRSTTMKRNRDKFEQAEARDLGKTLNSKGAVSAFLYHRGTSDPDANDVWPSFRNENKAPARYCLLPVSSLPKGRNATWKRDSVRPTKMLKIESHLSIESSGERGWPAGIIPTEIYEMISDYLDRDDIKSMRLVCREFDRHVSQVLFKTVVVPFNTEIYGMLGQEHQHDAKGKGKGKGKKKANAIAWNNSNDDDVYEGHGLDVFRGFGKHILKFGMSFEVNEDALANPPDKVLTESHTSFWGSYDWPYEEYRRFDDVAGLESAADETPRMKTAFSELTKVQELALSVDSGLGWLNGPDKSIRARILQRPLEVFGATGVLPDRRAQAQRELWDYIDSCHQTASADVKLATLYKLEAGRTLHEVQQAEPFLQEAKMPFLDQNLIHESIPHDAAQLEVPASLDDPDVLDRFVLSPPSPGAGIMFTSNVQPNEAGQIMSPIIPTHLTKAQKEWLLETEWAQRAFLSSYMLSIIDNPATFAQVHTLNIAQLPDRYIGSLNRRDFWDALSGLNSLTLQVIPGWRTVYKDGAGFVDTPKINPSSGIDPFYDLLRNMLASRKNIKKLTIGWISGGEHAEGMHSRNKLLLPAPLLPGDQTTSNDIETIREHLARLPYVEELTLKNCWVTPPALLQLIKQLDKLTLRKLNLKSVSLTAILRTQPIGVQVNQAAQQLALLAHHAGGGFLQNGNNFGANIPNLGQAQQAQQNQAVTPQQLLQAHIQSLQNGILQMQTQLNAGNTHVQHQIAALQGQLINQINLQNQMPIQNNHHQAQPNAWAHPQQGAPPPAVNSQPMQSSPSVLQTQPREGSWVNIIDIISPGQNLSDFGSTHSQADSDRMTSLDVIEFTSCGYAKLPHSIFDQSVLEPANPLPKHANFTKRYVALAPAMLSAKWPLLGEIVQEFEPNELITLQAGWGLTTGWDNAFEAMAPEFDGLASGGFGRFTGMVASSDRVAPSS</sequence>
<evidence type="ECO:0000313" key="4">
    <source>
        <dbReference type="Proteomes" id="UP000799779"/>
    </source>
</evidence>
<name>A0A6A5WB73_9PLEO</name>
<keyword evidence="4" id="KW-1185">Reference proteome</keyword>
<feature type="compositionally biased region" description="Polar residues" evidence="1">
    <location>
        <begin position="987"/>
        <end position="1000"/>
    </location>
</feature>
<feature type="region of interest" description="Disordered" evidence="1">
    <location>
        <begin position="966"/>
        <end position="1000"/>
    </location>
</feature>
<gene>
    <name evidence="3" type="ORF">P154DRAFT_250797</name>
</gene>
<dbReference type="OrthoDB" id="4194555at2759"/>
<dbReference type="AlphaFoldDB" id="A0A6A5WB73"/>
<evidence type="ECO:0000259" key="2">
    <source>
        <dbReference type="PROSITE" id="PS50181"/>
    </source>
</evidence>
<evidence type="ECO:0000313" key="3">
    <source>
        <dbReference type="EMBL" id="KAF1998388.1"/>
    </source>
</evidence>
<dbReference type="Proteomes" id="UP000799779">
    <property type="component" value="Unassembled WGS sequence"/>
</dbReference>
<feature type="domain" description="F-box" evidence="2">
    <location>
        <begin position="311"/>
        <end position="356"/>
    </location>
</feature>
<protein>
    <recommendedName>
        <fullName evidence="2">F-box domain-containing protein</fullName>
    </recommendedName>
</protein>
<dbReference type="PROSITE" id="PS50181">
    <property type="entry name" value="FBOX"/>
    <property type="match status" value="1"/>
</dbReference>
<evidence type="ECO:0000256" key="1">
    <source>
        <dbReference type="SAM" id="MobiDB-lite"/>
    </source>
</evidence>
<reference evidence="3" key="1">
    <citation type="journal article" date="2020" name="Stud. Mycol.">
        <title>101 Dothideomycetes genomes: a test case for predicting lifestyles and emergence of pathogens.</title>
        <authorList>
            <person name="Haridas S."/>
            <person name="Albert R."/>
            <person name="Binder M."/>
            <person name="Bloem J."/>
            <person name="Labutti K."/>
            <person name="Salamov A."/>
            <person name="Andreopoulos B."/>
            <person name="Baker S."/>
            <person name="Barry K."/>
            <person name="Bills G."/>
            <person name="Bluhm B."/>
            <person name="Cannon C."/>
            <person name="Castanera R."/>
            <person name="Culley D."/>
            <person name="Daum C."/>
            <person name="Ezra D."/>
            <person name="Gonzalez J."/>
            <person name="Henrissat B."/>
            <person name="Kuo A."/>
            <person name="Liang C."/>
            <person name="Lipzen A."/>
            <person name="Lutzoni F."/>
            <person name="Magnuson J."/>
            <person name="Mondo S."/>
            <person name="Nolan M."/>
            <person name="Ohm R."/>
            <person name="Pangilinan J."/>
            <person name="Park H.-J."/>
            <person name="Ramirez L."/>
            <person name="Alfaro M."/>
            <person name="Sun H."/>
            <person name="Tritt A."/>
            <person name="Yoshinaga Y."/>
            <person name="Zwiers L.-H."/>
            <person name="Turgeon B."/>
            <person name="Goodwin S."/>
            <person name="Spatafora J."/>
            <person name="Crous P."/>
            <person name="Grigoriev I."/>
        </authorList>
    </citation>
    <scope>NUCLEOTIDE SEQUENCE</scope>
    <source>
        <strain evidence="3">CBS 123094</strain>
    </source>
</reference>
<proteinExistence type="predicted"/>
<dbReference type="InterPro" id="IPR001810">
    <property type="entry name" value="F-box_dom"/>
</dbReference>
<dbReference type="EMBL" id="ML977604">
    <property type="protein sequence ID" value="KAF1998388.1"/>
    <property type="molecule type" value="Genomic_DNA"/>
</dbReference>
<accession>A0A6A5WB73</accession>
<organism evidence="3 4">
    <name type="scientific">Amniculicola lignicola CBS 123094</name>
    <dbReference type="NCBI Taxonomy" id="1392246"/>
    <lineage>
        <taxon>Eukaryota</taxon>
        <taxon>Fungi</taxon>
        <taxon>Dikarya</taxon>
        <taxon>Ascomycota</taxon>
        <taxon>Pezizomycotina</taxon>
        <taxon>Dothideomycetes</taxon>
        <taxon>Pleosporomycetidae</taxon>
        <taxon>Pleosporales</taxon>
        <taxon>Amniculicolaceae</taxon>
        <taxon>Amniculicola</taxon>
    </lineage>
</organism>